<dbReference type="GO" id="GO:0071949">
    <property type="term" value="F:FAD binding"/>
    <property type="evidence" value="ECO:0007669"/>
    <property type="project" value="InterPro"/>
</dbReference>
<evidence type="ECO:0000313" key="7">
    <source>
        <dbReference type="Proteomes" id="UP000030640"/>
    </source>
</evidence>
<dbReference type="Gene3D" id="3.50.50.60">
    <property type="entry name" value="FAD/NAD(P)-binding domain"/>
    <property type="match status" value="3"/>
</dbReference>
<organism evidence="6 7">
    <name type="scientific">Plasmodium inui San Antonio 1</name>
    <dbReference type="NCBI Taxonomy" id="1237626"/>
    <lineage>
        <taxon>Eukaryota</taxon>
        <taxon>Sar</taxon>
        <taxon>Alveolata</taxon>
        <taxon>Apicomplexa</taxon>
        <taxon>Aconoidasida</taxon>
        <taxon>Haemosporida</taxon>
        <taxon>Plasmodiidae</taxon>
        <taxon>Plasmodium</taxon>
        <taxon>Plasmodium (Plasmodium)</taxon>
    </lineage>
</organism>
<dbReference type="InterPro" id="IPR002938">
    <property type="entry name" value="FAD-bd"/>
</dbReference>
<dbReference type="PANTHER" id="PTHR43004:SF19">
    <property type="entry name" value="BINDING MONOOXYGENASE, PUTATIVE (JCVI)-RELATED"/>
    <property type="match status" value="1"/>
</dbReference>
<feature type="region of interest" description="Disordered" evidence="4">
    <location>
        <begin position="227"/>
        <end position="260"/>
    </location>
</feature>
<keyword evidence="7" id="KW-1185">Reference proteome</keyword>
<feature type="compositionally biased region" description="Polar residues" evidence="4">
    <location>
        <begin position="715"/>
        <end position="752"/>
    </location>
</feature>
<dbReference type="OrthoDB" id="1716816at2759"/>
<sequence length="1438" mass="160880">MSRLTNGYLRKRDPPEEEHQKDVLIVGANTGGLLLSLDLARKNVNHLVINSCDRNREGINGEDISEQYLLYPRTLEIFHDLNILSEVRNRSLKLTGVSFYVGNRLINQTDKTFFQNCNGSTSYMLSISKTTLNNILRRKVASINSDAVQDGTILWGLSQNSPPTSTGGNICRKDKGAADLHAHLDHKQRKQHVKGRRRNGRTRRNQSGSWSDVKKLYTLPSLLKRRQGKASGHLVGEKKREKKFTPRGSQHSSSSSSCSEHEEKYTTCLQADSENSLDRYRIHSSSSDTVSSFSTTMQGDHSGNSTCENGFFQRCVRCPLNGLPTEGHRKATPTVHVRLVEDTKRGTKQHTGNYIQVPQDRKKQYSQIHSTIEPIVGKRLWRRGFFFGGQKDTNGAVEKNAHNDLSVESPATNAPTRVPSARDTHPSEDRPGEDLPKKPLNCSIRSKFIVGVDGRKSSIRKLANIKMEEKTSQPIEYISVDVCAKWNIDMSHYNLTLVQSEHGFTTCFPILTDMRNIYKQNFYCNDQAFGHFIERTKEEYSVKGDLPESASSLKRVHPVGRVLPSFGGKPTEDRGATKHPRKPCQPCPPTNGLAGTTAKEAPHRSGSESGIDPGGDEDWANWGDGPTAEGGSKRESKRNPQGGAQDEPVQTPIGKHPRDRQKRERKATITDLQRLGDDPTAPSQYEDKPDLITPTGAHAGKSAENGVDPIGPPSRGTSECLSSGEPQNGHTERGNSQSSGGTSPEVSQNSVPSEEVSIEEDPPGWGQNGAPQGHPVERHEVRDKTDGDKWRENHVAGMDRSHPSKPNYDNQIEGRDASAWGRHPNAAGHSEGSRTRSQSSDSIVGEEQHDECPVGEDTNDGNAFPKGEEDKCANGEVRGAIFQGEKLWGSPREDGPEMCATNGTPPKRKRHIRSDHEKHQSSDNCSVHSTDHSKHHPSDNTANLFSDAVSNNSGETAPRNSALSIRRGGYNWHLTICRRANRYSPEELICRMKQTNKLHHMEVIHLIEKIFPGAKIFYIYNLKRGIHRDQMCQEFYRQGIILAGESNCLYNPMFSISINLTVHDVYCIGWKLKYLIDYNSSPILLDEYQKERQYISQKVLSWSSEMIHFVFLLNNIASYYFALFLNCCSRTISRFTSTSNVLDRLYKKTFMLQSDYYRLGLVHTSAQLTSRHFMCGDRPRNCVLRCVTLYSNTHQQNNTVRLYDYLGCHAHTLILCIGLMNPSRICACKMGLPKRCPHIMNPFSSKGWAGSSHHGCSHHGCSHHDADAFLRLTKIGRLTYGAMARGRHSSALSILWVVCGGEKNDFARGNSIVSAGTDTNGGITRNGNALSAILSVVCPQMMHRATIQSRNSPLNCLLTKIRSNNNPGRQTILYDFMSDFQRQLNIKLGAPCVPTDLCRSRSAMYIFVRPDMHITHMNYVNDENKVTAFIDYVYRFYG</sequence>
<feature type="compositionally biased region" description="Basic residues" evidence="4">
    <location>
        <begin position="186"/>
        <end position="204"/>
    </location>
</feature>
<name>W7A1C1_9APIC</name>
<dbReference type="SUPFAM" id="SSF51905">
    <property type="entry name" value="FAD/NAD(P)-binding domain"/>
    <property type="match status" value="2"/>
</dbReference>
<keyword evidence="3" id="KW-0274">FAD</keyword>
<dbReference type="Pfam" id="PF01494">
    <property type="entry name" value="FAD_binding_3"/>
    <property type="match status" value="1"/>
</dbReference>
<dbReference type="GO" id="GO:0016709">
    <property type="term" value="F:oxidoreductase activity, acting on paired donors, with incorporation or reduction of molecular oxygen, NAD(P)H as one donor, and incorporation of one atom of oxygen"/>
    <property type="evidence" value="ECO:0007669"/>
    <property type="project" value="UniProtKB-ARBA"/>
</dbReference>
<feature type="domain" description="FAD-binding" evidence="5">
    <location>
        <begin position="1027"/>
        <end position="1102"/>
    </location>
</feature>
<evidence type="ECO:0000256" key="4">
    <source>
        <dbReference type="SAM" id="MobiDB-lite"/>
    </source>
</evidence>
<evidence type="ECO:0000259" key="5">
    <source>
        <dbReference type="Pfam" id="PF01494"/>
    </source>
</evidence>
<feature type="compositionally biased region" description="Basic and acidic residues" evidence="4">
    <location>
        <begin position="929"/>
        <end position="938"/>
    </location>
</feature>
<dbReference type="VEuPathDB" id="PlasmoDB:C922_04518"/>
<accession>W7A1C1</accession>
<dbReference type="InterPro" id="IPR050641">
    <property type="entry name" value="RIFMO-like"/>
</dbReference>
<feature type="compositionally biased region" description="Basic and acidic residues" evidence="4">
    <location>
        <begin position="775"/>
        <end position="802"/>
    </location>
</feature>
<dbReference type="InterPro" id="IPR036188">
    <property type="entry name" value="FAD/NAD-bd_sf"/>
</dbReference>
<dbReference type="Gene3D" id="3.30.9.10">
    <property type="entry name" value="D-Amino Acid Oxidase, subunit A, domain 2"/>
    <property type="match status" value="1"/>
</dbReference>
<dbReference type="GeneID" id="20039792"/>
<feature type="compositionally biased region" description="Low complexity" evidence="4">
    <location>
        <begin position="249"/>
        <end position="258"/>
    </location>
</feature>
<feature type="compositionally biased region" description="Basic and acidic residues" evidence="4">
    <location>
        <begin position="420"/>
        <end position="437"/>
    </location>
</feature>
<feature type="compositionally biased region" description="Polar residues" evidence="4">
    <location>
        <begin position="939"/>
        <end position="961"/>
    </location>
</feature>
<evidence type="ECO:0000313" key="6">
    <source>
        <dbReference type="EMBL" id="EUD65118.1"/>
    </source>
</evidence>
<dbReference type="Proteomes" id="UP000030640">
    <property type="component" value="Unassembled WGS sequence"/>
</dbReference>
<keyword evidence="2" id="KW-0285">Flavoprotein</keyword>
<evidence type="ECO:0000256" key="1">
    <source>
        <dbReference type="ARBA" id="ARBA00001974"/>
    </source>
</evidence>
<dbReference type="RefSeq" id="XP_008818323.1">
    <property type="nucleotide sequence ID" value="XM_008820101.1"/>
</dbReference>
<dbReference type="EMBL" id="KI965483">
    <property type="protein sequence ID" value="EUD65118.1"/>
    <property type="molecule type" value="Genomic_DNA"/>
</dbReference>
<comment type="cofactor">
    <cofactor evidence="1">
        <name>FAD</name>
        <dbReference type="ChEBI" id="CHEBI:57692"/>
    </cofactor>
</comment>
<feature type="region of interest" description="Disordered" evidence="4">
    <location>
        <begin position="183"/>
        <end position="211"/>
    </location>
</feature>
<feature type="region of interest" description="Disordered" evidence="4">
    <location>
        <begin position="402"/>
        <end position="439"/>
    </location>
</feature>
<proteinExistence type="predicted"/>
<feature type="region of interest" description="Disordered" evidence="4">
    <location>
        <begin position="884"/>
        <end position="961"/>
    </location>
</feature>
<dbReference type="PANTHER" id="PTHR43004">
    <property type="entry name" value="TRK SYSTEM POTASSIUM UPTAKE PROTEIN"/>
    <property type="match status" value="1"/>
</dbReference>
<protein>
    <recommendedName>
        <fullName evidence="5">FAD-binding domain-containing protein</fullName>
    </recommendedName>
</protein>
<feature type="compositionally biased region" description="Basic residues" evidence="4">
    <location>
        <begin position="655"/>
        <end position="665"/>
    </location>
</feature>
<evidence type="ECO:0000256" key="3">
    <source>
        <dbReference type="ARBA" id="ARBA00022827"/>
    </source>
</evidence>
<reference evidence="6 7" key="1">
    <citation type="submission" date="2013-02" db="EMBL/GenBank/DDBJ databases">
        <title>The Genome Sequence of Plasmodium inui San Antonio 1.</title>
        <authorList>
            <consortium name="The Broad Institute Genome Sequencing Platform"/>
            <consortium name="The Broad Institute Genome Sequencing Center for Infectious Disease"/>
            <person name="Neafsey D."/>
            <person name="Cheeseman I."/>
            <person name="Volkman S."/>
            <person name="Adams J."/>
            <person name="Walker B."/>
            <person name="Young S.K."/>
            <person name="Zeng Q."/>
            <person name="Gargeya S."/>
            <person name="Fitzgerald M."/>
            <person name="Haas B."/>
            <person name="Abouelleil A."/>
            <person name="Alvarado L."/>
            <person name="Arachchi H.M."/>
            <person name="Berlin A.M."/>
            <person name="Chapman S.B."/>
            <person name="Dewar J."/>
            <person name="Goldberg J."/>
            <person name="Griggs A."/>
            <person name="Gujja S."/>
            <person name="Hansen M."/>
            <person name="Howarth C."/>
            <person name="Imamovic A."/>
            <person name="Larimer J."/>
            <person name="McCowan C."/>
            <person name="Murphy C."/>
            <person name="Neiman D."/>
            <person name="Pearson M."/>
            <person name="Priest M."/>
            <person name="Roberts A."/>
            <person name="Saif S."/>
            <person name="Shea T."/>
            <person name="Sisk P."/>
            <person name="Sykes S."/>
            <person name="Wortman J."/>
            <person name="Nusbaum C."/>
            <person name="Birren B."/>
        </authorList>
    </citation>
    <scope>NUCLEOTIDE SEQUENCE [LARGE SCALE GENOMIC DNA]</scope>
    <source>
        <strain evidence="6 7">San Antonio 1</strain>
    </source>
</reference>
<gene>
    <name evidence="6" type="ORF">C922_04518</name>
</gene>
<feature type="region of interest" description="Disordered" evidence="4">
    <location>
        <begin position="543"/>
        <end position="871"/>
    </location>
</feature>
<evidence type="ECO:0000256" key="2">
    <source>
        <dbReference type="ARBA" id="ARBA00022630"/>
    </source>
</evidence>